<reference evidence="3" key="1">
    <citation type="submission" date="2013-09" db="EMBL/GenBank/DDBJ databases">
        <title>Corchorus olitorius genome sequencing.</title>
        <authorList>
            <person name="Alam M."/>
            <person name="Haque M.S."/>
            <person name="Islam M.S."/>
            <person name="Emdad E.M."/>
            <person name="Islam M.M."/>
            <person name="Ahmed B."/>
            <person name="Halim A."/>
            <person name="Hossen Q.M.M."/>
            <person name="Hossain M.Z."/>
            <person name="Ahmed R."/>
            <person name="Khan M.M."/>
            <person name="Islam R."/>
            <person name="Rashid M.M."/>
            <person name="Khan S.A."/>
            <person name="Rahman M.S."/>
            <person name="Alam M."/>
            <person name="Yahiya A.S."/>
            <person name="Khan M.S."/>
            <person name="Azam M.S."/>
            <person name="Haque T."/>
            <person name="Lashkar M.Z.H."/>
            <person name="Akhand A.I."/>
            <person name="Morshed G."/>
            <person name="Roy S."/>
            <person name="Uddin K.S."/>
            <person name="Rabeya T."/>
            <person name="Hossain A.S."/>
            <person name="Chowdhury A."/>
            <person name="Snigdha A.R."/>
            <person name="Mortoza M.S."/>
            <person name="Matin S.A."/>
            <person name="Hoque S.M.E."/>
            <person name="Islam M.K."/>
            <person name="Roy D.K."/>
            <person name="Haider R."/>
            <person name="Moosa M.M."/>
            <person name="Elias S.M."/>
            <person name="Hasan A.M."/>
            <person name="Jahan S."/>
            <person name="Shafiuddin M."/>
            <person name="Mahmood N."/>
            <person name="Shommy N.S."/>
        </authorList>
    </citation>
    <scope>NUCLEOTIDE SEQUENCE [LARGE SCALE GENOMIC DNA]</scope>
    <source>
        <strain evidence="3">cv. O-4</strain>
    </source>
</reference>
<evidence type="ECO:0000313" key="2">
    <source>
        <dbReference type="EMBL" id="OMO53854.1"/>
    </source>
</evidence>
<evidence type="ECO:0000313" key="3">
    <source>
        <dbReference type="Proteomes" id="UP000187203"/>
    </source>
</evidence>
<gene>
    <name evidence="2" type="ORF">COLO4_36658</name>
</gene>
<dbReference type="EMBL" id="AWUE01023448">
    <property type="protein sequence ID" value="OMO53854.1"/>
    <property type="molecule type" value="Genomic_DNA"/>
</dbReference>
<comment type="caution">
    <text evidence="2">The sequence shown here is derived from an EMBL/GenBank/DDBJ whole genome shotgun (WGS) entry which is preliminary data.</text>
</comment>
<name>A0A1R3G6Z9_9ROSI</name>
<feature type="region of interest" description="Disordered" evidence="1">
    <location>
        <begin position="69"/>
        <end position="91"/>
    </location>
</feature>
<protein>
    <submittedName>
        <fullName evidence="2">Uncharacterized protein</fullName>
    </submittedName>
</protein>
<sequence>MLTAITGSVSISLFGFDSLTSSQSSLVVEDKHYPSLSNRRLDSKKSEDKAAFDPLKEWVTGTVEASAISEEEISEEGLKEEEDSPLEIEIE</sequence>
<evidence type="ECO:0000256" key="1">
    <source>
        <dbReference type="SAM" id="MobiDB-lite"/>
    </source>
</evidence>
<dbReference type="Proteomes" id="UP000187203">
    <property type="component" value="Unassembled WGS sequence"/>
</dbReference>
<accession>A0A1R3G6Z9</accession>
<keyword evidence="3" id="KW-1185">Reference proteome</keyword>
<dbReference type="AlphaFoldDB" id="A0A1R3G6Z9"/>
<proteinExistence type="predicted"/>
<organism evidence="2 3">
    <name type="scientific">Corchorus olitorius</name>
    <dbReference type="NCBI Taxonomy" id="93759"/>
    <lineage>
        <taxon>Eukaryota</taxon>
        <taxon>Viridiplantae</taxon>
        <taxon>Streptophyta</taxon>
        <taxon>Embryophyta</taxon>
        <taxon>Tracheophyta</taxon>
        <taxon>Spermatophyta</taxon>
        <taxon>Magnoliopsida</taxon>
        <taxon>eudicotyledons</taxon>
        <taxon>Gunneridae</taxon>
        <taxon>Pentapetalae</taxon>
        <taxon>rosids</taxon>
        <taxon>malvids</taxon>
        <taxon>Malvales</taxon>
        <taxon>Malvaceae</taxon>
        <taxon>Grewioideae</taxon>
        <taxon>Apeibeae</taxon>
        <taxon>Corchorus</taxon>
    </lineage>
</organism>